<sequence>MRIGEFRAIFYFILIINGVICSANTPNELVQEIIVRFDRISGNFTASFAHPALTAIVEGKFENIQETTADFLKLAKPLGKLLSSNHKPGTVEYRALKKLNKKMSDRLERMENNFNVYQINEEMNFFT</sequence>
<evidence type="ECO:0000313" key="2">
    <source>
        <dbReference type="WBParaSite" id="JU765_v2.g11917.t2"/>
    </source>
</evidence>
<proteinExistence type="predicted"/>
<dbReference type="Proteomes" id="UP000887576">
    <property type="component" value="Unplaced"/>
</dbReference>
<evidence type="ECO:0000313" key="1">
    <source>
        <dbReference type="Proteomes" id="UP000887576"/>
    </source>
</evidence>
<accession>A0AC34Q0Z8</accession>
<dbReference type="WBParaSite" id="JU765_v2.g11917.t2">
    <property type="protein sequence ID" value="JU765_v2.g11917.t2"/>
    <property type="gene ID" value="JU765_v2.g11917"/>
</dbReference>
<organism evidence="1 2">
    <name type="scientific">Panagrolaimus sp. JU765</name>
    <dbReference type="NCBI Taxonomy" id="591449"/>
    <lineage>
        <taxon>Eukaryota</taxon>
        <taxon>Metazoa</taxon>
        <taxon>Ecdysozoa</taxon>
        <taxon>Nematoda</taxon>
        <taxon>Chromadorea</taxon>
        <taxon>Rhabditida</taxon>
        <taxon>Tylenchina</taxon>
        <taxon>Panagrolaimomorpha</taxon>
        <taxon>Panagrolaimoidea</taxon>
        <taxon>Panagrolaimidae</taxon>
        <taxon>Panagrolaimus</taxon>
    </lineage>
</organism>
<protein>
    <submittedName>
        <fullName evidence="2">Uncharacterized protein</fullName>
    </submittedName>
</protein>
<reference evidence="2" key="1">
    <citation type="submission" date="2022-11" db="UniProtKB">
        <authorList>
            <consortium name="WormBaseParasite"/>
        </authorList>
    </citation>
    <scope>IDENTIFICATION</scope>
</reference>
<name>A0AC34Q0Z8_9BILA</name>